<dbReference type="EMBL" id="GBXM01095333">
    <property type="protein sequence ID" value="JAH13244.1"/>
    <property type="molecule type" value="Transcribed_RNA"/>
</dbReference>
<evidence type="ECO:0000313" key="1">
    <source>
        <dbReference type="EMBL" id="JAH13244.1"/>
    </source>
</evidence>
<dbReference type="AlphaFoldDB" id="A0A0E9Q939"/>
<proteinExistence type="predicted"/>
<sequence length="24" mass="2816">MVASREIKTPKYSLYYSSKGQLHE</sequence>
<protein>
    <submittedName>
        <fullName evidence="1">Uncharacterized protein</fullName>
    </submittedName>
</protein>
<reference evidence="1" key="2">
    <citation type="journal article" date="2015" name="Fish Shellfish Immunol.">
        <title>Early steps in the European eel (Anguilla anguilla)-Vibrio vulnificus interaction in the gills: Role of the RtxA13 toxin.</title>
        <authorList>
            <person name="Callol A."/>
            <person name="Pajuelo D."/>
            <person name="Ebbesson L."/>
            <person name="Teles M."/>
            <person name="MacKenzie S."/>
            <person name="Amaro C."/>
        </authorList>
    </citation>
    <scope>NUCLEOTIDE SEQUENCE</scope>
</reference>
<reference evidence="1" key="1">
    <citation type="submission" date="2014-11" db="EMBL/GenBank/DDBJ databases">
        <authorList>
            <person name="Amaro Gonzalez C."/>
        </authorList>
    </citation>
    <scope>NUCLEOTIDE SEQUENCE</scope>
</reference>
<accession>A0A0E9Q939</accession>
<organism evidence="1">
    <name type="scientific">Anguilla anguilla</name>
    <name type="common">European freshwater eel</name>
    <name type="synonym">Muraena anguilla</name>
    <dbReference type="NCBI Taxonomy" id="7936"/>
    <lineage>
        <taxon>Eukaryota</taxon>
        <taxon>Metazoa</taxon>
        <taxon>Chordata</taxon>
        <taxon>Craniata</taxon>
        <taxon>Vertebrata</taxon>
        <taxon>Euteleostomi</taxon>
        <taxon>Actinopterygii</taxon>
        <taxon>Neopterygii</taxon>
        <taxon>Teleostei</taxon>
        <taxon>Anguilliformes</taxon>
        <taxon>Anguillidae</taxon>
        <taxon>Anguilla</taxon>
    </lineage>
</organism>
<name>A0A0E9Q939_ANGAN</name>